<proteinExistence type="predicted"/>
<dbReference type="Pfam" id="PF13280">
    <property type="entry name" value="WYL"/>
    <property type="match status" value="1"/>
</dbReference>
<protein>
    <submittedName>
        <fullName evidence="5">YafY family transcriptional regulator</fullName>
    </submittedName>
</protein>
<dbReference type="PROSITE" id="PS00894">
    <property type="entry name" value="HTH_DEOR_1"/>
    <property type="match status" value="1"/>
</dbReference>
<dbReference type="InterPro" id="IPR018356">
    <property type="entry name" value="Tscrpt_reg_HTH_DeoR_CS"/>
</dbReference>
<dbReference type="PROSITE" id="PS52050">
    <property type="entry name" value="WYL"/>
    <property type="match status" value="1"/>
</dbReference>
<dbReference type="Pfam" id="PF08279">
    <property type="entry name" value="HTH_11"/>
    <property type="match status" value="1"/>
</dbReference>
<dbReference type="InterPro" id="IPR026881">
    <property type="entry name" value="WYL_dom"/>
</dbReference>
<evidence type="ECO:0000313" key="5">
    <source>
        <dbReference type="EMBL" id="TFC03989.1"/>
    </source>
</evidence>
<evidence type="ECO:0000256" key="3">
    <source>
        <dbReference type="ARBA" id="ARBA00023163"/>
    </source>
</evidence>
<keyword evidence="3" id="KW-0804">Transcription</keyword>
<dbReference type="AlphaFoldDB" id="A0A4R8W767"/>
<evidence type="ECO:0000259" key="4">
    <source>
        <dbReference type="PROSITE" id="PS51000"/>
    </source>
</evidence>
<dbReference type="Gene3D" id="1.10.10.10">
    <property type="entry name" value="Winged helix-like DNA-binding domain superfamily/Winged helix DNA-binding domain"/>
    <property type="match status" value="1"/>
</dbReference>
<keyword evidence="2" id="KW-0238">DNA-binding</keyword>
<dbReference type="InterPro" id="IPR028349">
    <property type="entry name" value="PafC-like"/>
</dbReference>
<dbReference type="PIRSF" id="PIRSF016838">
    <property type="entry name" value="PafC"/>
    <property type="match status" value="1"/>
</dbReference>
<accession>A0A4R8W767</accession>
<name>A0A4R8W767_9MICO</name>
<keyword evidence="1" id="KW-0805">Transcription regulation</keyword>
<dbReference type="InterPro" id="IPR057727">
    <property type="entry name" value="WCX_dom"/>
</dbReference>
<dbReference type="PANTHER" id="PTHR34580:SF3">
    <property type="entry name" value="PROTEIN PAFB"/>
    <property type="match status" value="1"/>
</dbReference>
<dbReference type="GO" id="GO:0003700">
    <property type="term" value="F:DNA-binding transcription factor activity"/>
    <property type="evidence" value="ECO:0007669"/>
    <property type="project" value="InterPro"/>
</dbReference>
<dbReference type="InterPro" id="IPR051534">
    <property type="entry name" value="CBASS_pafABC_assoc_protein"/>
</dbReference>
<sequence>MMVSMWDTPGRLLRLLALLQRRRDWNAEQLAEELDVTPRTVRRDIGRLRELGYPVTTVLGAGGGYQLEAGATLPPLMFDTDEAIAVMVSLRDMVANTAAGTAEGALSAFVKLHRVMPPRLQPVVEAFLAHTSSLDLGTAIGPSAGPVNITTLVLLARACRDRRQLLCRYRRYSGEIGNRQLEPLHLVHTMGHWYLLAYSLESSGWRTFRVDRLSETQITNKPSYPRQPPAEDLHEYVTAQLAAGWRQVTGTVRVHAPRAQVDAWIRPAWGTVTEETANTCIVNAGADSYQAMARWLLLIGARLTILEPAELRTAFTDLAAEIARIADDNPAEERAI</sequence>
<comment type="caution">
    <text evidence="5">The sequence shown here is derived from an EMBL/GenBank/DDBJ whole genome shotgun (WGS) entry which is preliminary data.</text>
</comment>
<dbReference type="SMART" id="SM00420">
    <property type="entry name" value="HTH_DEOR"/>
    <property type="match status" value="1"/>
</dbReference>
<dbReference type="InterPro" id="IPR001034">
    <property type="entry name" value="DeoR_HTH"/>
</dbReference>
<dbReference type="EMBL" id="SOFM01000024">
    <property type="protein sequence ID" value="TFC03989.1"/>
    <property type="molecule type" value="Genomic_DNA"/>
</dbReference>
<gene>
    <name evidence="5" type="ORF">E3O32_08950</name>
</gene>
<evidence type="ECO:0000256" key="1">
    <source>
        <dbReference type="ARBA" id="ARBA00023015"/>
    </source>
</evidence>
<dbReference type="InterPro" id="IPR036390">
    <property type="entry name" value="WH_DNA-bd_sf"/>
</dbReference>
<keyword evidence="6" id="KW-1185">Reference proteome</keyword>
<dbReference type="Proteomes" id="UP000297643">
    <property type="component" value="Unassembled WGS sequence"/>
</dbReference>
<dbReference type="PROSITE" id="PS51000">
    <property type="entry name" value="HTH_DEOR_2"/>
    <property type="match status" value="1"/>
</dbReference>
<evidence type="ECO:0000256" key="2">
    <source>
        <dbReference type="ARBA" id="ARBA00023125"/>
    </source>
</evidence>
<reference evidence="5 6" key="1">
    <citation type="submission" date="2019-03" db="EMBL/GenBank/DDBJ databases">
        <title>Genomics of glacier-inhabiting Cryobacterium strains.</title>
        <authorList>
            <person name="Liu Q."/>
            <person name="Xin Y.-H."/>
        </authorList>
    </citation>
    <scope>NUCLEOTIDE SEQUENCE [LARGE SCALE GENOMIC DNA]</scope>
    <source>
        <strain evidence="5 6">RHLT2-21</strain>
    </source>
</reference>
<dbReference type="Pfam" id="PF25583">
    <property type="entry name" value="WCX"/>
    <property type="match status" value="1"/>
</dbReference>
<evidence type="ECO:0000313" key="6">
    <source>
        <dbReference type="Proteomes" id="UP000297643"/>
    </source>
</evidence>
<dbReference type="InterPro" id="IPR036388">
    <property type="entry name" value="WH-like_DNA-bd_sf"/>
</dbReference>
<dbReference type="GO" id="GO:0003677">
    <property type="term" value="F:DNA binding"/>
    <property type="evidence" value="ECO:0007669"/>
    <property type="project" value="UniProtKB-KW"/>
</dbReference>
<organism evidence="5 6">
    <name type="scientific">Cryobacterium mannosilyticum</name>
    <dbReference type="NCBI Taxonomy" id="1259190"/>
    <lineage>
        <taxon>Bacteria</taxon>
        <taxon>Bacillati</taxon>
        <taxon>Actinomycetota</taxon>
        <taxon>Actinomycetes</taxon>
        <taxon>Micrococcales</taxon>
        <taxon>Microbacteriaceae</taxon>
        <taxon>Cryobacterium</taxon>
    </lineage>
</organism>
<dbReference type="SUPFAM" id="SSF46785">
    <property type="entry name" value="Winged helix' DNA-binding domain"/>
    <property type="match status" value="1"/>
</dbReference>
<dbReference type="PANTHER" id="PTHR34580">
    <property type="match status" value="1"/>
</dbReference>
<dbReference type="InterPro" id="IPR013196">
    <property type="entry name" value="HTH_11"/>
</dbReference>
<feature type="domain" description="HTH deoR-type" evidence="4">
    <location>
        <begin position="8"/>
        <end position="67"/>
    </location>
</feature>